<proteinExistence type="predicted"/>
<gene>
    <name evidence="1" type="ORF">PoB_007273400</name>
</gene>
<dbReference type="EMBL" id="BLXT01008173">
    <property type="protein sequence ID" value="GFO46229.1"/>
    <property type="molecule type" value="Genomic_DNA"/>
</dbReference>
<sequence length="104" mass="11618">MSTSRESFTVIACATNASNIVLPLKFMFKGKTITSLNSFVIAEALTSCHWTLPVKAWIEDRLGLKEFKNYLLQFCDPHRPTGPYSRLRVNPINSSPAVGNACFH</sequence>
<reference evidence="1 2" key="1">
    <citation type="journal article" date="2021" name="Elife">
        <title>Chloroplast acquisition without the gene transfer in kleptoplastic sea slugs, Plakobranchus ocellatus.</title>
        <authorList>
            <person name="Maeda T."/>
            <person name="Takahashi S."/>
            <person name="Yoshida T."/>
            <person name="Shimamura S."/>
            <person name="Takaki Y."/>
            <person name="Nagai Y."/>
            <person name="Toyoda A."/>
            <person name="Suzuki Y."/>
            <person name="Arimoto A."/>
            <person name="Ishii H."/>
            <person name="Satoh N."/>
            <person name="Nishiyama T."/>
            <person name="Hasebe M."/>
            <person name="Maruyama T."/>
            <person name="Minagawa J."/>
            <person name="Obokata J."/>
            <person name="Shigenobu S."/>
        </authorList>
    </citation>
    <scope>NUCLEOTIDE SEQUENCE [LARGE SCALE GENOMIC DNA]</scope>
</reference>
<dbReference type="AlphaFoldDB" id="A0AAV4DQF6"/>
<evidence type="ECO:0008006" key="3">
    <source>
        <dbReference type="Google" id="ProtNLM"/>
    </source>
</evidence>
<evidence type="ECO:0000313" key="2">
    <source>
        <dbReference type="Proteomes" id="UP000735302"/>
    </source>
</evidence>
<organism evidence="1 2">
    <name type="scientific">Plakobranchus ocellatus</name>
    <dbReference type="NCBI Taxonomy" id="259542"/>
    <lineage>
        <taxon>Eukaryota</taxon>
        <taxon>Metazoa</taxon>
        <taxon>Spiralia</taxon>
        <taxon>Lophotrochozoa</taxon>
        <taxon>Mollusca</taxon>
        <taxon>Gastropoda</taxon>
        <taxon>Heterobranchia</taxon>
        <taxon>Euthyneura</taxon>
        <taxon>Panpulmonata</taxon>
        <taxon>Sacoglossa</taxon>
        <taxon>Placobranchoidea</taxon>
        <taxon>Plakobranchidae</taxon>
        <taxon>Plakobranchus</taxon>
    </lineage>
</organism>
<keyword evidence="2" id="KW-1185">Reference proteome</keyword>
<accession>A0AAV4DQF6</accession>
<protein>
    <recommendedName>
        <fullName evidence="3">DDE-1 domain-containing protein</fullName>
    </recommendedName>
</protein>
<comment type="caution">
    <text evidence="1">The sequence shown here is derived from an EMBL/GenBank/DDBJ whole genome shotgun (WGS) entry which is preliminary data.</text>
</comment>
<evidence type="ECO:0000313" key="1">
    <source>
        <dbReference type="EMBL" id="GFO46229.1"/>
    </source>
</evidence>
<dbReference type="Proteomes" id="UP000735302">
    <property type="component" value="Unassembled WGS sequence"/>
</dbReference>
<name>A0AAV4DQF6_9GAST</name>